<dbReference type="KEGG" id="emi:Emin_0142"/>
<sequence length="97" mass="11223">MVYYSQNKELNKNLPKPWLRLCKSKNGYVLEKAHLKISKEGVEEENCHEGEESPVLSLEGNAVVLISVPNLISVHIESSSITTEYVYPFKEYFFCRR</sequence>
<evidence type="ECO:0000313" key="1">
    <source>
        <dbReference type="EMBL" id="ACC97708.1"/>
    </source>
</evidence>
<accession>B2KBM1</accession>
<dbReference type="AlphaFoldDB" id="B2KBM1"/>
<organism evidence="1 2">
    <name type="scientific">Elusimicrobium minutum (strain Pei191)</name>
    <dbReference type="NCBI Taxonomy" id="445932"/>
    <lineage>
        <taxon>Bacteria</taxon>
        <taxon>Pseudomonadati</taxon>
        <taxon>Elusimicrobiota</taxon>
        <taxon>Elusimicrobia</taxon>
        <taxon>Elusimicrobiales</taxon>
        <taxon>Elusimicrobiaceae</taxon>
        <taxon>Elusimicrobium</taxon>
    </lineage>
</organism>
<dbReference type="STRING" id="445932.Emin_0142"/>
<dbReference type="Proteomes" id="UP000001029">
    <property type="component" value="Chromosome"/>
</dbReference>
<keyword evidence="2" id="KW-1185">Reference proteome</keyword>
<name>B2KBM1_ELUMP</name>
<proteinExistence type="predicted"/>
<dbReference type="EMBL" id="CP001055">
    <property type="protein sequence ID" value="ACC97708.1"/>
    <property type="molecule type" value="Genomic_DNA"/>
</dbReference>
<dbReference type="RefSeq" id="WP_012414323.1">
    <property type="nucleotide sequence ID" value="NC_010644.1"/>
</dbReference>
<gene>
    <name evidence="1" type="ordered locus">Emin_0142</name>
</gene>
<protein>
    <submittedName>
        <fullName evidence="1">Uncharacterized protein</fullName>
    </submittedName>
</protein>
<evidence type="ECO:0000313" key="2">
    <source>
        <dbReference type="Proteomes" id="UP000001029"/>
    </source>
</evidence>
<reference evidence="1 2" key="1">
    <citation type="journal article" date="2009" name="Appl. Environ. Microbiol.">
        <title>Genomic analysis of 'Elusimicrobium minutum,' the first cultivated representative of the phylum 'Elusimicrobia' (formerly termite group 1).</title>
        <authorList>
            <person name="Herlemann D.P.R."/>
            <person name="Geissinger O."/>
            <person name="Ikeda-Ohtsubo W."/>
            <person name="Kunin V."/>
            <person name="Sun H."/>
            <person name="Lapidus A."/>
            <person name="Hugenholtz P."/>
            <person name="Brune A."/>
        </authorList>
    </citation>
    <scope>NUCLEOTIDE SEQUENCE [LARGE SCALE GENOMIC DNA]</scope>
    <source>
        <strain evidence="1 2">Pei191</strain>
    </source>
</reference>
<dbReference type="HOGENOM" id="CLU_2342323_0_0_0"/>